<protein>
    <submittedName>
        <fullName evidence="1">Uncharacterized protein</fullName>
    </submittedName>
</protein>
<proteinExistence type="predicted"/>
<sequence length="59" mass="6180">MSDRLPEAGGAFGARVALGPGLPVQWRIIFEVALVPNHVEVAYENGSSHRLGGAVGYSC</sequence>
<keyword evidence="2" id="KW-1185">Reference proteome</keyword>
<comment type="caution">
    <text evidence="1">The sequence shown here is derived from an EMBL/GenBank/DDBJ whole genome shotgun (WGS) entry which is preliminary data.</text>
</comment>
<reference evidence="1 2" key="1">
    <citation type="submission" date="2023-01" db="EMBL/GenBank/DDBJ databases">
        <title>Minimal conservation of predation-associated metabolite biosynthetic gene clusters underscores biosynthetic potential of Myxococcota including descriptions for ten novel species: Archangium lansinium sp. nov., Myxococcus landrumus sp. nov., Nannocystis bai.</title>
        <authorList>
            <person name="Ahearne A."/>
            <person name="Stevens C."/>
            <person name="Dowd S."/>
        </authorList>
    </citation>
    <scope>NUCLEOTIDE SEQUENCE [LARGE SCALE GENOMIC DNA]</scope>
    <source>
        <strain evidence="1 2">WIWO2</strain>
    </source>
</reference>
<gene>
    <name evidence="1" type="ORF">POL72_20930</name>
</gene>
<name>A0ABT5C374_9BACT</name>
<dbReference type="EMBL" id="JAQNDK010000002">
    <property type="protein sequence ID" value="MDC0680219.1"/>
    <property type="molecule type" value="Genomic_DNA"/>
</dbReference>
<organism evidence="1 2">
    <name type="scientific">Sorangium atrum</name>
    <dbReference type="NCBI Taxonomy" id="2995308"/>
    <lineage>
        <taxon>Bacteria</taxon>
        <taxon>Pseudomonadati</taxon>
        <taxon>Myxococcota</taxon>
        <taxon>Polyangia</taxon>
        <taxon>Polyangiales</taxon>
        <taxon>Polyangiaceae</taxon>
        <taxon>Sorangium</taxon>
    </lineage>
</organism>
<accession>A0ABT5C374</accession>
<evidence type="ECO:0000313" key="1">
    <source>
        <dbReference type="EMBL" id="MDC0680219.1"/>
    </source>
</evidence>
<dbReference type="Proteomes" id="UP001217485">
    <property type="component" value="Unassembled WGS sequence"/>
</dbReference>
<dbReference type="RefSeq" id="WP_272097253.1">
    <property type="nucleotide sequence ID" value="NZ_JAQNDK010000002.1"/>
</dbReference>
<evidence type="ECO:0000313" key="2">
    <source>
        <dbReference type="Proteomes" id="UP001217485"/>
    </source>
</evidence>